<dbReference type="InterPro" id="IPR050738">
    <property type="entry name" value="Sulfatase"/>
</dbReference>
<dbReference type="PROSITE" id="PS51257">
    <property type="entry name" value="PROKAR_LIPOPROTEIN"/>
    <property type="match status" value="1"/>
</dbReference>
<evidence type="ECO:0000256" key="2">
    <source>
        <dbReference type="ARBA" id="ARBA00022723"/>
    </source>
</evidence>
<keyword evidence="3" id="KW-0378">Hydrolase</keyword>
<comment type="similarity">
    <text evidence="1">Belongs to the sulfatase family.</text>
</comment>
<name>A0ABU3ZDF1_9GAMM</name>
<evidence type="ECO:0000256" key="3">
    <source>
        <dbReference type="ARBA" id="ARBA00022801"/>
    </source>
</evidence>
<dbReference type="PROSITE" id="PS00523">
    <property type="entry name" value="SULFATASE_1"/>
    <property type="match status" value="1"/>
</dbReference>
<dbReference type="PROSITE" id="PS00149">
    <property type="entry name" value="SULFATASE_2"/>
    <property type="match status" value="1"/>
</dbReference>
<dbReference type="Gene3D" id="3.30.1120.10">
    <property type="match status" value="1"/>
</dbReference>
<keyword evidence="5" id="KW-0732">Signal</keyword>
<proteinExistence type="inferred from homology"/>
<sequence length="535" mass="60321">MKLSSSKKTVLAGFVAAACAAAPAISIAAEKAEQPNVLLIVMDDLGTAQLDFAMDTIDKEELQKRPVPARYDGDFDKLYDAAKRSMPNITKLANEGVRMTNAYVATPVCGPSRAGMMTGRNPHSFGTYSNDDAKLGIPLDIKLLPELFTENGYATANIGKWHNAPVTKKLVPEDVRTRDYHENEIPFANEGYGAEERGFNYSYSYYASGVALYDTPAMFRNGENVPAPGYITHNLTDETVKFIEQANKEDKPFFVNLAYSVPHIPLEEPAPAKYMDRFNTGNVEVDKYYAHVNASDEGIGKIVDKLKEMGEYENTLIFFLSDNGAVFESPMPMNGMDRAFKGTRYRGGVHVPFIAHWKGQLPEGKVNNTMISAMDILPTALDAANIEVPAEMKVNGQNIMPLFMGEEQEPHKYLYWAGPRALHYSPESGDFWNHYWKWITFEEEEFIPSPYIERHSKGEWAIKDQNWSLHYYDDGNAEFELYNYAKDPAESVNLADKYPEKVKELKTAFYNWVKDKPAPIAWGQDRYEIITESAK</sequence>
<evidence type="ECO:0000259" key="6">
    <source>
        <dbReference type="Pfam" id="PF00884"/>
    </source>
</evidence>
<evidence type="ECO:0000313" key="7">
    <source>
        <dbReference type="EMBL" id="MDV5168139.1"/>
    </source>
</evidence>
<dbReference type="PANTHER" id="PTHR42693">
    <property type="entry name" value="ARYLSULFATASE FAMILY MEMBER"/>
    <property type="match status" value="1"/>
</dbReference>
<organism evidence="7 8">
    <name type="scientific">Photobacterium rosenbergii</name>
    <dbReference type="NCBI Taxonomy" id="294936"/>
    <lineage>
        <taxon>Bacteria</taxon>
        <taxon>Pseudomonadati</taxon>
        <taxon>Pseudomonadota</taxon>
        <taxon>Gammaproteobacteria</taxon>
        <taxon>Vibrionales</taxon>
        <taxon>Vibrionaceae</taxon>
        <taxon>Photobacterium</taxon>
    </lineage>
</organism>
<dbReference type="Gene3D" id="3.40.720.10">
    <property type="entry name" value="Alkaline Phosphatase, subunit A"/>
    <property type="match status" value="1"/>
</dbReference>
<accession>A0ABU3ZDF1</accession>
<dbReference type="PANTHER" id="PTHR42693:SF53">
    <property type="entry name" value="ENDO-4-O-SULFATASE"/>
    <property type="match status" value="1"/>
</dbReference>
<evidence type="ECO:0000313" key="8">
    <source>
        <dbReference type="Proteomes" id="UP001186452"/>
    </source>
</evidence>
<gene>
    <name evidence="7" type="ORF">R2X38_03870</name>
</gene>
<dbReference type="InterPro" id="IPR000917">
    <property type="entry name" value="Sulfatase_N"/>
</dbReference>
<feature type="signal peptide" evidence="5">
    <location>
        <begin position="1"/>
        <end position="28"/>
    </location>
</feature>
<dbReference type="RefSeq" id="WP_317520789.1">
    <property type="nucleotide sequence ID" value="NZ_JAWJZI010000001.1"/>
</dbReference>
<dbReference type="Pfam" id="PF00884">
    <property type="entry name" value="Sulfatase"/>
    <property type="match status" value="1"/>
</dbReference>
<protein>
    <submittedName>
        <fullName evidence="7">Sulfatase-like hydrolase/transferase</fullName>
    </submittedName>
</protein>
<keyword evidence="2" id="KW-0479">Metal-binding</keyword>
<dbReference type="EMBL" id="JAWJZI010000001">
    <property type="protein sequence ID" value="MDV5168139.1"/>
    <property type="molecule type" value="Genomic_DNA"/>
</dbReference>
<dbReference type="SUPFAM" id="SSF53649">
    <property type="entry name" value="Alkaline phosphatase-like"/>
    <property type="match status" value="1"/>
</dbReference>
<evidence type="ECO:0000256" key="1">
    <source>
        <dbReference type="ARBA" id="ARBA00008779"/>
    </source>
</evidence>
<comment type="caution">
    <text evidence="7">The sequence shown here is derived from an EMBL/GenBank/DDBJ whole genome shotgun (WGS) entry which is preliminary data.</text>
</comment>
<keyword evidence="4" id="KW-0106">Calcium</keyword>
<feature type="domain" description="Sulfatase N-terminal" evidence="6">
    <location>
        <begin position="35"/>
        <end position="386"/>
    </location>
</feature>
<evidence type="ECO:0000256" key="5">
    <source>
        <dbReference type="SAM" id="SignalP"/>
    </source>
</evidence>
<dbReference type="InterPro" id="IPR024607">
    <property type="entry name" value="Sulfatase_CS"/>
</dbReference>
<reference evidence="7 8" key="1">
    <citation type="submission" date="2023-10" db="EMBL/GenBank/DDBJ databases">
        <title>Marine bacteria isolated from horseshoe crab.</title>
        <authorList>
            <person name="Cheng T.H."/>
        </authorList>
    </citation>
    <scope>NUCLEOTIDE SEQUENCE [LARGE SCALE GENOMIC DNA]</scope>
    <source>
        <strain evidence="7 8">HSC6</strain>
    </source>
</reference>
<evidence type="ECO:0000256" key="4">
    <source>
        <dbReference type="ARBA" id="ARBA00022837"/>
    </source>
</evidence>
<dbReference type="InterPro" id="IPR017850">
    <property type="entry name" value="Alkaline_phosphatase_core_sf"/>
</dbReference>
<dbReference type="Proteomes" id="UP001186452">
    <property type="component" value="Unassembled WGS sequence"/>
</dbReference>
<keyword evidence="8" id="KW-1185">Reference proteome</keyword>
<feature type="chain" id="PRO_5046158065" evidence="5">
    <location>
        <begin position="29"/>
        <end position="535"/>
    </location>
</feature>